<feature type="non-terminal residue" evidence="2">
    <location>
        <position position="72"/>
    </location>
</feature>
<evidence type="ECO:0000313" key="2">
    <source>
        <dbReference type="EMBL" id="CAF4890316.1"/>
    </source>
</evidence>
<feature type="compositionally biased region" description="Polar residues" evidence="1">
    <location>
        <begin position="1"/>
        <end position="35"/>
    </location>
</feature>
<evidence type="ECO:0000256" key="1">
    <source>
        <dbReference type="SAM" id="MobiDB-lite"/>
    </source>
</evidence>
<comment type="caution">
    <text evidence="2">The sequence shown here is derived from an EMBL/GenBank/DDBJ whole genome shotgun (WGS) entry which is preliminary data.</text>
</comment>
<sequence length="72" mass="8017">MTATVLKTRPINTMSNGMSTDSNDPYDNSPMSIHDNSSHNYSNNHHHLYNQSLNTQSHQPNPSAPTIPNVKI</sequence>
<dbReference type="EMBL" id="CAJOBI010171342">
    <property type="protein sequence ID" value="CAF4890316.1"/>
    <property type="molecule type" value="Genomic_DNA"/>
</dbReference>
<name>A0A8S3CGE4_9BILA</name>
<feature type="region of interest" description="Disordered" evidence="1">
    <location>
        <begin position="1"/>
        <end position="72"/>
    </location>
</feature>
<gene>
    <name evidence="2" type="ORF">SMN809_LOCUS51243</name>
</gene>
<dbReference type="Proteomes" id="UP000676336">
    <property type="component" value="Unassembled WGS sequence"/>
</dbReference>
<organism evidence="2 3">
    <name type="scientific">Rotaria magnacalcarata</name>
    <dbReference type="NCBI Taxonomy" id="392030"/>
    <lineage>
        <taxon>Eukaryota</taxon>
        <taxon>Metazoa</taxon>
        <taxon>Spiralia</taxon>
        <taxon>Gnathifera</taxon>
        <taxon>Rotifera</taxon>
        <taxon>Eurotatoria</taxon>
        <taxon>Bdelloidea</taxon>
        <taxon>Philodinida</taxon>
        <taxon>Philodinidae</taxon>
        <taxon>Rotaria</taxon>
    </lineage>
</organism>
<reference evidence="2" key="1">
    <citation type="submission" date="2021-02" db="EMBL/GenBank/DDBJ databases">
        <authorList>
            <person name="Nowell W R."/>
        </authorList>
    </citation>
    <scope>NUCLEOTIDE SEQUENCE</scope>
</reference>
<accession>A0A8S3CGE4</accession>
<evidence type="ECO:0000313" key="3">
    <source>
        <dbReference type="Proteomes" id="UP000676336"/>
    </source>
</evidence>
<feature type="compositionally biased region" description="Polar residues" evidence="1">
    <location>
        <begin position="55"/>
        <end position="66"/>
    </location>
</feature>
<dbReference type="AlphaFoldDB" id="A0A8S3CGE4"/>
<proteinExistence type="predicted"/>
<protein>
    <submittedName>
        <fullName evidence="2">Uncharacterized protein</fullName>
    </submittedName>
</protein>
<feature type="compositionally biased region" description="Low complexity" evidence="1">
    <location>
        <begin position="38"/>
        <end position="54"/>
    </location>
</feature>